<dbReference type="Pfam" id="PF14272">
    <property type="entry name" value="Gly_rich_SFCGS"/>
    <property type="match status" value="1"/>
</dbReference>
<gene>
    <name evidence="1" type="ORF">KYD98_08390</name>
</gene>
<dbReference type="RefSeq" id="WP_219779175.1">
    <property type="nucleotide sequence ID" value="NZ_JAHXPT010000005.1"/>
</dbReference>
<protein>
    <submittedName>
        <fullName evidence="1">Glycine-rich SFCGS family protein</fullName>
    </submittedName>
</protein>
<organism evidence="1 2">
    <name type="scientific">Clostridium weizhouense</name>
    <dbReference type="NCBI Taxonomy" id="2859781"/>
    <lineage>
        <taxon>Bacteria</taxon>
        <taxon>Bacillati</taxon>
        <taxon>Bacillota</taxon>
        <taxon>Clostridia</taxon>
        <taxon>Eubacteriales</taxon>
        <taxon>Clostridiaceae</taxon>
        <taxon>Clostridium</taxon>
    </lineage>
</organism>
<dbReference type="Proteomes" id="UP001519921">
    <property type="component" value="Unassembled WGS sequence"/>
</dbReference>
<proteinExistence type="predicted"/>
<evidence type="ECO:0000313" key="2">
    <source>
        <dbReference type="Proteomes" id="UP001519921"/>
    </source>
</evidence>
<sequence length="121" mass="12590">MKNQVVVVIGHRLGKGQKVAAGVEKAGGKAIVIPGMAADMKLGDAMKENNATIGISFCGSGGAGALMAANKYGYKAKHHLRSVEAGVTALKEGNTVLGFGFMDVEELGEKLVKAYIDLNER</sequence>
<evidence type="ECO:0000313" key="1">
    <source>
        <dbReference type="EMBL" id="MBW6410110.1"/>
    </source>
</evidence>
<name>A0ABS7AN66_9CLOT</name>
<keyword evidence="2" id="KW-1185">Reference proteome</keyword>
<dbReference type="NCBIfam" id="TIGR03577">
    <property type="entry name" value="EF_0830"/>
    <property type="match status" value="1"/>
</dbReference>
<accession>A0ABS7AN66</accession>
<comment type="caution">
    <text evidence="1">The sequence shown here is derived from an EMBL/GenBank/DDBJ whole genome shotgun (WGS) entry which is preliminary data.</text>
</comment>
<reference evidence="1 2" key="1">
    <citation type="submission" date="2021-07" db="EMBL/GenBank/DDBJ databases">
        <title>Clostridium weizhouense sp. nov., an anaerobic bacterium isolated from activated sludge of Petroleum wastewater.</title>
        <authorList>
            <person name="Li Q."/>
        </authorList>
    </citation>
    <scope>NUCLEOTIDE SEQUENCE [LARGE SCALE GENOMIC DNA]</scope>
    <source>
        <strain evidence="1 2">YB-6</strain>
    </source>
</reference>
<dbReference type="InterPro" id="IPR020034">
    <property type="entry name" value="CHP03577_EF0830/AHA3911"/>
</dbReference>
<dbReference type="EMBL" id="JAHXPT010000005">
    <property type="protein sequence ID" value="MBW6410110.1"/>
    <property type="molecule type" value="Genomic_DNA"/>
</dbReference>